<dbReference type="AlphaFoldDB" id="A0A0B2JNH4"/>
<dbReference type="InterPro" id="IPR016181">
    <property type="entry name" value="Acyl_CoA_acyltransferase"/>
</dbReference>
<dbReference type="PANTHER" id="PTHR43626">
    <property type="entry name" value="ACYL-COA N-ACYLTRANSFERASE"/>
    <property type="match status" value="1"/>
</dbReference>
<comment type="caution">
    <text evidence="4">The sequence shown here is derived from an EMBL/GenBank/DDBJ whole genome shotgun (WGS) entry which is preliminary data.</text>
</comment>
<accession>A0A0B2JNH4</accession>
<dbReference type="PROSITE" id="PS51186">
    <property type="entry name" value="GNAT"/>
    <property type="match status" value="1"/>
</dbReference>
<dbReference type="PANTHER" id="PTHR43626:SF4">
    <property type="entry name" value="GCN5-RELATED N-ACETYLTRANSFERASE 2, CHLOROPLASTIC"/>
    <property type="match status" value="1"/>
</dbReference>
<dbReference type="SUPFAM" id="SSF55729">
    <property type="entry name" value="Acyl-CoA N-acyltransferases (Nat)"/>
    <property type="match status" value="1"/>
</dbReference>
<protein>
    <submittedName>
        <fullName evidence="4">Acetyltransferase</fullName>
    </submittedName>
</protein>
<evidence type="ECO:0000259" key="3">
    <source>
        <dbReference type="PROSITE" id="PS51186"/>
    </source>
</evidence>
<feature type="domain" description="N-acetyltransferase" evidence="3">
    <location>
        <begin position="1"/>
        <end position="151"/>
    </location>
</feature>
<sequence>MIYRKAKFIDIEEIYVLVNHYAEEGLMLARSRNALYESLRDMIVAIDEKDGIVGVGGLHITWEFMAEIRSLAVDPAHSRRGIGREIVYRLIEEGKELGISQVFTLTYQEKFFEKCGFKVISKDELPHKIWKECIDCPKFPNCNEIAMIYKV</sequence>
<dbReference type="GO" id="GO:0008080">
    <property type="term" value="F:N-acetyltransferase activity"/>
    <property type="evidence" value="ECO:0007669"/>
    <property type="project" value="InterPro"/>
</dbReference>
<evidence type="ECO:0000256" key="1">
    <source>
        <dbReference type="ARBA" id="ARBA00022679"/>
    </source>
</evidence>
<proteinExistence type="predicted"/>
<evidence type="ECO:0000313" key="5">
    <source>
        <dbReference type="Proteomes" id="UP000030993"/>
    </source>
</evidence>
<reference evidence="4 5" key="1">
    <citation type="journal article" date="2013" name="PLoS ONE">
        <title>Identification and characterization of three novel lipases belonging to families II and V from Anaerovibrio lipolyticus 5ST.</title>
        <authorList>
            <person name="Prive F."/>
            <person name="Kaderbhai N.N."/>
            <person name="Girdwood S."/>
            <person name="Worgan H.J."/>
            <person name="Pinloche E."/>
            <person name="Scollan N.D."/>
            <person name="Huws S.A."/>
            <person name="Newbold C.J."/>
        </authorList>
    </citation>
    <scope>NUCLEOTIDE SEQUENCE [LARGE SCALE GENOMIC DNA]</scope>
    <source>
        <strain evidence="4 5">5S</strain>
    </source>
</reference>
<keyword evidence="1 4" id="KW-0808">Transferase</keyword>
<dbReference type="Gene3D" id="3.40.630.30">
    <property type="match status" value="1"/>
</dbReference>
<organism evidence="4 5">
    <name type="scientific">Anaerovibrio lipolyticus</name>
    <dbReference type="NCBI Taxonomy" id="82374"/>
    <lineage>
        <taxon>Bacteria</taxon>
        <taxon>Bacillati</taxon>
        <taxon>Bacillota</taxon>
        <taxon>Negativicutes</taxon>
        <taxon>Selenomonadales</taxon>
        <taxon>Selenomonadaceae</taxon>
        <taxon>Anaerovibrio</taxon>
    </lineage>
</organism>
<gene>
    <name evidence="4" type="ORF">NZ47_13525</name>
</gene>
<dbReference type="EMBL" id="JSCE01000250">
    <property type="protein sequence ID" value="KHM47477.1"/>
    <property type="molecule type" value="Genomic_DNA"/>
</dbReference>
<name>A0A0B2JNH4_9FIRM</name>
<evidence type="ECO:0000313" key="4">
    <source>
        <dbReference type="EMBL" id="KHM47477.1"/>
    </source>
</evidence>
<dbReference type="RefSeq" id="WP_039212089.1">
    <property type="nucleotide sequence ID" value="NZ_JSCE01000250.1"/>
</dbReference>
<dbReference type="eggNOG" id="COG1246">
    <property type="taxonomic scope" value="Bacteria"/>
</dbReference>
<dbReference type="GO" id="GO:0005737">
    <property type="term" value="C:cytoplasm"/>
    <property type="evidence" value="ECO:0007669"/>
    <property type="project" value="TreeGrafter"/>
</dbReference>
<dbReference type="Proteomes" id="UP000030993">
    <property type="component" value="Unassembled WGS sequence"/>
</dbReference>
<keyword evidence="5" id="KW-1185">Reference proteome</keyword>
<dbReference type="NCBIfam" id="NF005840">
    <property type="entry name" value="PRK07757.1"/>
    <property type="match status" value="1"/>
</dbReference>
<dbReference type="InterPro" id="IPR045039">
    <property type="entry name" value="NSI-like"/>
</dbReference>
<dbReference type="InterPro" id="IPR000182">
    <property type="entry name" value="GNAT_dom"/>
</dbReference>
<dbReference type="Pfam" id="PF00583">
    <property type="entry name" value="Acetyltransf_1"/>
    <property type="match status" value="1"/>
</dbReference>
<evidence type="ECO:0000256" key="2">
    <source>
        <dbReference type="ARBA" id="ARBA00023315"/>
    </source>
</evidence>
<dbReference type="STRING" id="82374.NZ47_13525"/>
<keyword evidence="2" id="KW-0012">Acyltransferase</keyword>